<accession>A0A7H1N6X9</accession>
<evidence type="ECO:0000313" key="7">
    <source>
        <dbReference type="EMBL" id="QNT71465.1"/>
    </source>
</evidence>
<proteinExistence type="inferred from homology"/>
<comment type="subcellular location">
    <subcellularLocation>
        <location evidence="1">Membrane</location>
        <topology evidence="1">Single-pass membrane protein</topology>
    </subcellularLocation>
</comment>
<evidence type="ECO:0000256" key="2">
    <source>
        <dbReference type="ARBA" id="ARBA00010265"/>
    </source>
</evidence>
<sequence length="272" mass="28337">MFATTADSTALPATEADKGTLPTQSGPEYRPGTSDGVDKLEADQRQGLSAQKNRWLANAGTGGEDYVTQPFAPPISRYMLQASTIIRAVTLNEVNSDLPGDVAAIVSEDVCDTPTGDHVLIPAASKLYGRYNDQLSYGQRRAQISWTRILFPDGSSQNIGSMAGTDGSGAAGVEGEVDRHWGEMAGAIGATALFTILGQAGTLLRGDGGNTNIGVVGAGAAGDAAAQVGGAFIHRELNRPNTLIIPQGTSVAVMLSKDLALPPYEAHVWARR</sequence>
<keyword evidence="8" id="KW-1185">Reference proteome</keyword>
<evidence type="ECO:0000256" key="1">
    <source>
        <dbReference type="ARBA" id="ARBA00004167"/>
    </source>
</evidence>
<protein>
    <submittedName>
        <fullName evidence="7">TrbI/VirB10 family protein</fullName>
    </submittedName>
</protein>
<dbReference type="EMBL" id="CP053924">
    <property type="protein sequence ID" value="QNT71465.1"/>
    <property type="molecule type" value="Genomic_DNA"/>
</dbReference>
<evidence type="ECO:0000256" key="5">
    <source>
        <dbReference type="ARBA" id="ARBA00023136"/>
    </source>
</evidence>
<dbReference type="Pfam" id="PF03743">
    <property type="entry name" value="TrbI"/>
    <property type="match status" value="1"/>
</dbReference>
<evidence type="ECO:0000256" key="6">
    <source>
        <dbReference type="SAM" id="MobiDB-lite"/>
    </source>
</evidence>
<organism evidence="7 8">
    <name type="scientific">Defluviicoccus vanus</name>
    <dbReference type="NCBI Taxonomy" id="111831"/>
    <lineage>
        <taxon>Bacteria</taxon>
        <taxon>Pseudomonadati</taxon>
        <taxon>Pseudomonadota</taxon>
        <taxon>Alphaproteobacteria</taxon>
        <taxon>Rhodospirillales</taxon>
        <taxon>Rhodospirillaceae</taxon>
        <taxon>Defluviicoccus</taxon>
    </lineage>
</organism>
<dbReference type="InterPro" id="IPR042217">
    <property type="entry name" value="T4SS_VirB10/TrbI"/>
</dbReference>
<feature type="region of interest" description="Disordered" evidence="6">
    <location>
        <begin position="1"/>
        <end position="38"/>
    </location>
</feature>
<evidence type="ECO:0000256" key="4">
    <source>
        <dbReference type="ARBA" id="ARBA00022989"/>
    </source>
</evidence>
<dbReference type="InterPro" id="IPR005498">
    <property type="entry name" value="T4SS_VirB10/TraB/TrbI"/>
</dbReference>
<keyword evidence="4" id="KW-1133">Transmembrane helix</keyword>
<geneLocation type="plasmid" evidence="7 8">
    <name>unnamed</name>
</geneLocation>
<keyword evidence="7" id="KW-0614">Plasmid</keyword>
<dbReference type="AlphaFoldDB" id="A0A7H1N6X9"/>
<comment type="similarity">
    <text evidence="2">Belongs to the TrbI/VirB10 family.</text>
</comment>
<dbReference type="Proteomes" id="UP000516369">
    <property type="component" value="Plasmid unnamed"/>
</dbReference>
<dbReference type="RefSeq" id="WP_190263481.1">
    <property type="nucleotide sequence ID" value="NZ_CP053924.1"/>
</dbReference>
<keyword evidence="5" id="KW-0472">Membrane</keyword>
<dbReference type="CDD" id="cd16429">
    <property type="entry name" value="VirB10"/>
    <property type="match status" value="1"/>
</dbReference>
<dbReference type="GO" id="GO:0016020">
    <property type="term" value="C:membrane"/>
    <property type="evidence" value="ECO:0007669"/>
    <property type="project" value="UniProtKB-SubCell"/>
</dbReference>
<name>A0A7H1N6X9_9PROT</name>
<reference evidence="7 8" key="1">
    <citation type="submission" date="2020-05" db="EMBL/GenBank/DDBJ databases">
        <title>Complete closed genome sequence of Defluviicoccus vanus.</title>
        <authorList>
            <person name="Bessarab I."/>
            <person name="Arumugam K."/>
            <person name="Maszenan A.M."/>
            <person name="Seviour R.J."/>
            <person name="Williams R.B."/>
        </authorList>
    </citation>
    <scope>NUCLEOTIDE SEQUENCE [LARGE SCALE GENOMIC DNA]</scope>
    <source>
        <strain evidence="7 8">Ben 114</strain>
        <plasmid evidence="7 8">unnamed</plasmid>
    </source>
</reference>
<dbReference type="Gene3D" id="2.40.128.260">
    <property type="entry name" value="Type IV secretion system, VirB10/TraB/TrbI"/>
    <property type="match status" value="1"/>
</dbReference>
<evidence type="ECO:0000256" key="3">
    <source>
        <dbReference type="ARBA" id="ARBA00022692"/>
    </source>
</evidence>
<evidence type="ECO:0000313" key="8">
    <source>
        <dbReference type="Proteomes" id="UP000516369"/>
    </source>
</evidence>
<dbReference type="KEGG" id="dvn:HQ394_19195"/>
<gene>
    <name evidence="7" type="ORF">HQ394_19195</name>
</gene>
<keyword evidence="3" id="KW-0812">Transmembrane</keyword>